<keyword evidence="2" id="KW-1185">Reference proteome</keyword>
<dbReference type="OrthoDB" id="467381at2"/>
<reference evidence="1 2" key="1">
    <citation type="journal article" date="2015" name="Genome Announc.">
        <title>Draft Genome of the Euendolithic (true boring) Cyanobacterium Mastigocoleus testarum strain BC008.</title>
        <authorList>
            <person name="Guida B.S."/>
            <person name="Garcia-Pichel F."/>
        </authorList>
    </citation>
    <scope>NUCLEOTIDE SEQUENCE [LARGE SCALE GENOMIC DNA]</scope>
    <source>
        <strain evidence="1 2">BC008</strain>
    </source>
</reference>
<dbReference type="Proteomes" id="UP000053372">
    <property type="component" value="Unassembled WGS sequence"/>
</dbReference>
<organism evidence="1 2">
    <name type="scientific">Mastigocoleus testarum BC008</name>
    <dbReference type="NCBI Taxonomy" id="371196"/>
    <lineage>
        <taxon>Bacteria</taxon>
        <taxon>Bacillati</taxon>
        <taxon>Cyanobacteriota</taxon>
        <taxon>Cyanophyceae</taxon>
        <taxon>Nostocales</taxon>
        <taxon>Hapalosiphonaceae</taxon>
        <taxon>Mastigocoleus</taxon>
    </lineage>
</organism>
<dbReference type="AlphaFoldDB" id="A0A0V7ZYN8"/>
<evidence type="ECO:0000313" key="2">
    <source>
        <dbReference type="Proteomes" id="UP000053372"/>
    </source>
</evidence>
<sequence>MVTERNSFNSKFRHVKRAIFLTLALTVLPACNFNKETPKDLGNVTTREVLNHTDQLIGKTVTIRSEPIGKVGPASFTLNDPRLFGNDPVLIINATGKKFDLPADSSADVQVTGIVRRFAFAEVEREYNLNLDKKSYLGYENKPVIIAKSMAPAPDPGEITQNPQRYYNKRLAVTGEVENIRNTNLFTLDEDKLFGGEDLLVLNLGSQQVSVKEDETVAVTGVVRPFLVAEFERDYDLTWDLKIREGLEAEYKNKPVLVAEGVYPSAIPESEK</sequence>
<proteinExistence type="predicted"/>
<accession>A0A0V7ZYN8</accession>
<evidence type="ECO:0000313" key="1">
    <source>
        <dbReference type="EMBL" id="KST69570.1"/>
    </source>
</evidence>
<dbReference type="EMBL" id="LMTZ01000020">
    <property type="protein sequence ID" value="KST69570.1"/>
    <property type="molecule type" value="Genomic_DNA"/>
</dbReference>
<name>A0A0V7ZYN8_9CYAN</name>
<gene>
    <name evidence="1" type="ORF">BC008_04475</name>
</gene>
<comment type="caution">
    <text evidence="1">The sequence shown here is derived from an EMBL/GenBank/DDBJ whole genome shotgun (WGS) entry which is preliminary data.</text>
</comment>
<protein>
    <submittedName>
        <fullName evidence="1">Uncharacterized protein</fullName>
    </submittedName>
</protein>